<dbReference type="SUPFAM" id="SSF101262">
    <property type="entry name" value="Methenyltetrahydrofolate cyclohydrolase-like"/>
    <property type="match status" value="1"/>
</dbReference>
<evidence type="ECO:0000256" key="1">
    <source>
        <dbReference type="SAM" id="MobiDB-lite"/>
    </source>
</evidence>
<keyword evidence="4" id="KW-1185">Reference proteome</keyword>
<accession>A0ABY3W6C0</accession>
<name>A0ABY3W6C0_9MICC</name>
<dbReference type="InterPro" id="IPR007044">
    <property type="entry name" value="Cyclodeamin/CycHdrlase"/>
</dbReference>
<dbReference type="InterPro" id="IPR036178">
    <property type="entry name" value="Formintransfe-cycloase-like_sf"/>
</dbReference>
<evidence type="ECO:0000259" key="2">
    <source>
        <dbReference type="Pfam" id="PF04961"/>
    </source>
</evidence>
<dbReference type="EMBL" id="CP093326">
    <property type="protein sequence ID" value="UNK45824.1"/>
    <property type="molecule type" value="Genomic_DNA"/>
</dbReference>
<gene>
    <name evidence="3" type="ORF">MNQ99_00040</name>
</gene>
<sequence length="222" mass="23550">MSRSETIEQYLSRLGSNDPTPGAGAVGAIHAAQAAALIGMVANFSKPPEASAEGGSVAAAEHGRSGTTETDLESILSEADELMRTALQEAESDEEKFQRVVDCYKLPSGSDEERAKRSAAIREALVEATLPARAQLDLATAVVRLGEELLDVCKSDLLSDIAVAAEAARAAAATARITVEANLASIAEDSLQESLREHTQKADRVVRRAEELSALVRQRLLR</sequence>
<protein>
    <submittedName>
        <fullName evidence="3">Cyclodeaminase/cyclohydrolase family protein</fullName>
    </submittedName>
</protein>
<feature type="region of interest" description="Disordered" evidence="1">
    <location>
        <begin position="48"/>
        <end position="70"/>
    </location>
</feature>
<proteinExistence type="predicted"/>
<evidence type="ECO:0000313" key="4">
    <source>
        <dbReference type="Proteomes" id="UP000829069"/>
    </source>
</evidence>
<dbReference type="Gene3D" id="1.20.120.680">
    <property type="entry name" value="Formiminotetrahydrofolate cyclodeaminase monomer, up-and-down helical bundle"/>
    <property type="match status" value="1"/>
</dbReference>
<dbReference type="Pfam" id="PF04961">
    <property type="entry name" value="FTCD_C"/>
    <property type="match status" value="1"/>
</dbReference>
<feature type="domain" description="Cyclodeaminase/cyclohydrolase" evidence="2">
    <location>
        <begin position="6"/>
        <end position="200"/>
    </location>
</feature>
<dbReference type="Proteomes" id="UP000829069">
    <property type="component" value="Chromosome"/>
</dbReference>
<organism evidence="3 4">
    <name type="scientific">Arthrobacter sulfonylureivorans</name>
    <dbReference type="NCBI Taxonomy" id="2486855"/>
    <lineage>
        <taxon>Bacteria</taxon>
        <taxon>Bacillati</taxon>
        <taxon>Actinomycetota</taxon>
        <taxon>Actinomycetes</taxon>
        <taxon>Micrococcales</taxon>
        <taxon>Micrococcaceae</taxon>
        <taxon>Arthrobacter</taxon>
    </lineage>
</organism>
<dbReference type="RefSeq" id="WP_241913990.1">
    <property type="nucleotide sequence ID" value="NZ_CP093326.1"/>
</dbReference>
<reference evidence="3 4" key="1">
    <citation type="submission" date="2022-03" db="EMBL/GenBank/DDBJ databases">
        <title>Isotopic signatures of nitrous oxide derived from detoxification processes.</title>
        <authorList>
            <person name="Behrendt U."/>
            <person name="Buchen C."/>
            <person name="Well R."/>
            <person name="Ulrich A."/>
            <person name="Rohe L."/>
            <person name="Kolb S."/>
            <person name="Schloter M."/>
            <person name="Horn M.A."/>
            <person name="Augustin J."/>
        </authorList>
    </citation>
    <scope>NUCLEOTIDE SEQUENCE [LARGE SCALE GENOMIC DNA]</scope>
    <source>
        <strain evidence="3 4">S4-C24</strain>
    </source>
</reference>
<feature type="compositionally biased region" description="Low complexity" evidence="1">
    <location>
        <begin position="49"/>
        <end position="60"/>
    </location>
</feature>
<evidence type="ECO:0000313" key="3">
    <source>
        <dbReference type="EMBL" id="UNK45824.1"/>
    </source>
</evidence>